<feature type="transmembrane region" description="Helical" evidence="8">
    <location>
        <begin position="175"/>
        <end position="200"/>
    </location>
</feature>
<proteinExistence type="inferred from homology"/>
<comment type="similarity">
    <text evidence="2">Belongs to the insect chemoreceptor superfamily. Gustatory receptor (GR) family. Gr5a subfamily.</text>
</comment>
<organism evidence="9 10">
    <name type="scientific">Nephila pilipes</name>
    <name type="common">Giant wood spider</name>
    <name type="synonym">Nephila maculata</name>
    <dbReference type="NCBI Taxonomy" id="299642"/>
    <lineage>
        <taxon>Eukaryota</taxon>
        <taxon>Metazoa</taxon>
        <taxon>Ecdysozoa</taxon>
        <taxon>Arthropoda</taxon>
        <taxon>Chelicerata</taxon>
        <taxon>Arachnida</taxon>
        <taxon>Araneae</taxon>
        <taxon>Araneomorphae</taxon>
        <taxon>Entelegynae</taxon>
        <taxon>Araneoidea</taxon>
        <taxon>Nephilidae</taxon>
        <taxon>Nephila</taxon>
    </lineage>
</organism>
<keyword evidence="7" id="KW-0675">Receptor</keyword>
<evidence type="ECO:0000256" key="7">
    <source>
        <dbReference type="ARBA" id="ARBA00023170"/>
    </source>
</evidence>
<dbReference type="Pfam" id="PF06151">
    <property type="entry name" value="Trehalose_recp"/>
    <property type="match status" value="1"/>
</dbReference>
<feature type="transmembrane region" description="Helical" evidence="8">
    <location>
        <begin position="259"/>
        <end position="278"/>
    </location>
</feature>
<evidence type="ECO:0000313" key="10">
    <source>
        <dbReference type="Proteomes" id="UP000887013"/>
    </source>
</evidence>
<feature type="transmembrane region" description="Helical" evidence="8">
    <location>
        <begin position="7"/>
        <end position="28"/>
    </location>
</feature>
<dbReference type="PANTHER" id="PTHR21421">
    <property type="entry name" value="GUSTATORY RECEPTOR"/>
    <property type="match status" value="1"/>
</dbReference>
<comment type="subcellular location">
    <subcellularLocation>
        <location evidence="1">Cell membrane</location>
        <topology evidence="1">Multi-pass membrane protein</topology>
    </subcellularLocation>
</comment>
<evidence type="ECO:0000256" key="2">
    <source>
        <dbReference type="ARBA" id="ARBA00005327"/>
    </source>
</evidence>
<dbReference type="GO" id="GO:0008527">
    <property type="term" value="F:taste receptor activity"/>
    <property type="evidence" value="ECO:0007669"/>
    <property type="project" value="InterPro"/>
</dbReference>
<sequence>MFKNKEILKVWIKTGTYITVAVPFAAWMSMTVPFRDENECKLIVKHHSYGFDYVKDGNNCSVLFIVIFLRQFFVYTLRTAVTVIYVIICCSLRNLLHTNSKLGAKMIADPNAKIDYTNFKIYLQTHVRIVSVLKSFEKTMSLPIFLIVFSDFMAVLYGVVRLDPLNNLPEYENRVLVYIYAIAFISLRGMVSFLCINLAASDVHEASKYARDVQKDMLEWIIISGQKIDIPKLVHLSTIHNSPPFILSAWGVFNFTKGLFLIAFGTVLTYSLLIMQILK</sequence>
<evidence type="ECO:0000256" key="6">
    <source>
        <dbReference type="ARBA" id="ARBA00023136"/>
    </source>
</evidence>
<feature type="transmembrane region" description="Helical" evidence="8">
    <location>
        <begin position="72"/>
        <end position="96"/>
    </location>
</feature>
<dbReference type="InterPro" id="IPR009318">
    <property type="entry name" value="Gustatory_rcpt"/>
</dbReference>
<dbReference type="Proteomes" id="UP000887013">
    <property type="component" value="Unassembled WGS sequence"/>
</dbReference>
<evidence type="ECO:0000256" key="8">
    <source>
        <dbReference type="SAM" id="Phobius"/>
    </source>
</evidence>
<name>A0A8X6QWK6_NEPPI</name>
<protein>
    <recommendedName>
        <fullName evidence="11">Gustatory receptor</fullName>
    </recommendedName>
</protein>
<evidence type="ECO:0008006" key="11">
    <source>
        <dbReference type="Google" id="ProtNLM"/>
    </source>
</evidence>
<dbReference type="PANTHER" id="PTHR21421:SF29">
    <property type="entry name" value="GUSTATORY RECEPTOR 5A FOR TREHALOSE-RELATED"/>
    <property type="match status" value="1"/>
</dbReference>
<keyword evidence="10" id="KW-1185">Reference proteome</keyword>
<evidence type="ECO:0000256" key="1">
    <source>
        <dbReference type="ARBA" id="ARBA00004651"/>
    </source>
</evidence>
<keyword evidence="4 8" id="KW-0812">Transmembrane</keyword>
<dbReference type="GO" id="GO:0005886">
    <property type="term" value="C:plasma membrane"/>
    <property type="evidence" value="ECO:0007669"/>
    <property type="project" value="UniProtKB-SubCell"/>
</dbReference>
<evidence type="ECO:0000256" key="4">
    <source>
        <dbReference type="ARBA" id="ARBA00022692"/>
    </source>
</evidence>
<comment type="caution">
    <text evidence="9">The sequence shown here is derived from an EMBL/GenBank/DDBJ whole genome shotgun (WGS) entry which is preliminary data.</text>
</comment>
<reference evidence="9" key="1">
    <citation type="submission" date="2020-08" db="EMBL/GenBank/DDBJ databases">
        <title>Multicomponent nature underlies the extraordinary mechanical properties of spider dragline silk.</title>
        <authorList>
            <person name="Kono N."/>
            <person name="Nakamura H."/>
            <person name="Mori M."/>
            <person name="Yoshida Y."/>
            <person name="Ohtoshi R."/>
            <person name="Malay A.D."/>
            <person name="Moran D.A.P."/>
            <person name="Tomita M."/>
            <person name="Numata K."/>
            <person name="Arakawa K."/>
        </authorList>
    </citation>
    <scope>NUCLEOTIDE SEQUENCE</scope>
</reference>
<evidence type="ECO:0000256" key="5">
    <source>
        <dbReference type="ARBA" id="ARBA00022989"/>
    </source>
</evidence>
<gene>
    <name evidence="9" type="primary">AVEN_83596_1</name>
    <name evidence="9" type="ORF">NPIL_82121</name>
</gene>
<evidence type="ECO:0000313" key="9">
    <source>
        <dbReference type="EMBL" id="GFU47329.1"/>
    </source>
</evidence>
<dbReference type="OrthoDB" id="6422868at2759"/>
<dbReference type="GO" id="GO:0050916">
    <property type="term" value="P:sensory perception of sweet taste"/>
    <property type="evidence" value="ECO:0007669"/>
    <property type="project" value="UniProtKB-ARBA"/>
</dbReference>
<feature type="transmembrane region" description="Helical" evidence="8">
    <location>
        <begin position="142"/>
        <end position="160"/>
    </location>
</feature>
<accession>A0A8X6QWK6</accession>
<keyword evidence="6 8" id="KW-0472">Membrane</keyword>
<dbReference type="EMBL" id="BMAW01086450">
    <property type="protein sequence ID" value="GFU47329.1"/>
    <property type="molecule type" value="Genomic_DNA"/>
</dbReference>
<keyword evidence="3" id="KW-1003">Cell membrane</keyword>
<keyword evidence="5 8" id="KW-1133">Transmembrane helix</keyword>
<evidence type="ECO:0000256" key="3">
    <source>
        <dbReference type="ARBA" id="ARBA00022475"/>
    </source>
</evidence>
<dbReference type="AlphaFoldDB" id="A0A8X6QWK6"/>